<reference evidence="1 2" key="1">
    <citation type="submission" date="2016-03" db="EMBL/GenBank/DDBJ databases">
        <authorList>
            <person name="Ploux O."/>
        </authorList>
    </citation>
    <scope>NUCLEOTIDE SEQUENCE [LARGE SCALE GENOMIC DNA]</scope>
    <source>
        <strain evidence="1 2">LPB0076</strain>
    </source>
</reference>
<accession>A0A1B9E7S1</accession>
<proteinExistence type="predicted"/>
<comment type="caution">
    <text evidence="1">The sequence shown here is derived from an EMBL/GenBank/DDBJ whole genome shotgun (WGS) entry which is preliminary data.</text>
</comment>
<dbReference type="AlphaFoldDB" id="A0A1B9E7S1"/>
<evidence type="ECO:0000313" key="2">
    <source>
        <dbReference type="Proteomes" id="UP000093510"/>
    </source>
</evidence>
<evidence type="ECO:0000313" key="1">
    <source>
        <dbReference type="EMBL" id="OCB77996.1"/>
    </source>
</evidence>
<evidence type="ECO:0008006" key="3">
    <source>
        <dbReference type="Google" id="ProtNLM"/>
    </source>
</evidence>
<organism evidence="1 2">
    <name type="scientific">Flavobacterium crassostreae</name>
    <dbReference type="NCBI Taxonomy" id="1763534"/>
    <lineage>
        <taxon>Bacteria</taxon>
        <taxon>Pseudomonadati</taxon>
        <taxon>Bacteroidota</taxon>
        <taxon>Flavobacteriia</taxon>
        <taxon>Flavobacteriales</taxon>
        <taxon>Flavobacteriaceae</taxon>
        <taxon>Flavobacterium</taxon>
    </lineage>
</organism>
<keyword evidence="2" id="KW-1185">Reference proteome</keyword>
<dbReference type="Proteomes" id="UP000093510">
    <property type="component" value="Unassembled WGS sequence"/>
</dbReference>
<sequence>MKLFKKKYKSKILETMTTDIATQDQLQEVVIKGSEVLKSSELRVSKAISVGNKLLAEIQENGMSAQLDERANKFLVNCRTAKTDIENQRKPITAFFDTIRKQFTEIEGKLDPKKAEALPAAIQFYRDDYVKQIKAKEAEKQRIAQMKIDKEKEIIDIKSSLEIQLSKHVNNHISDRKQKLQDSFNNINLQNFAEKSKALKTLAIEYQRSHYDLFSPNWSRKLVTQEETTELLNAFIESKDFDLIAVVVVDEIRKFKDELIEKLPSLKTSLDEMAKAGEEEQKRLAAEKSKREAAAQAKIKSDAEIKNKADAEAAEIKKTADQTNAMMNNLELNDTVAPEARDGFKLKLLNKTAIAEIFTFWFQREGITLTLEELEKKSIAQMKAYCEKVGHKSGDLIVSENLKYEPVYKAVNRK</sequence>
<dbReference type="STRING" id="1763534.GCA_001831475_02695"/>
<name>A0A1B9E7S1_9FLAO</name>
<dbReference type="EMBL" id="LVEP01000013">
    <property type="protein sequence ID" value="OCB77996.1"/>
    <property type="molecule type" value="Genomic_DNA"/>
</dbReference>
<protein>
    <recommendedName>
        <fullName evidence="3">DUF1351 domain-containing protein</fullName>
    </recommendedName>
</protein>
<gene>
    <name evidence="1" type="ORF">LPBF_03340</name>
</gene>